<dbReference type="GO" id="GO:0005886">
    <property type="term" value="C:plasma membrane"/>
    <property type="evidence" value="ECO:0007669"/>
    <property type="project" value="TreeGrafter"/>
</dbReference>
<evidence type="ECO:0000313" key="5">
    <source>
        <dbReference type="EMBL" id="QDL35396.1"/>
    </source>
</evidence>
<dbReference type="InterPro" id="IPR014032">
    <property type="entry name" value="Peptidase_A24A_bac"/>
</dbReference>
<feature type="transmembrane region" description="Helical" evidence="3">
    <location>
        <begin position="42"/>
        <end position="65"/>
    </location>
</feature>
<dbReference type="InterPro" id="IPR050882">
    <property type="entry name" value="Prepilin_peptidase/N-MTase"/>
</dbReference>
<dbReference type="EMBL" id="CP033893">
    <property type="protein sequence ID" value="QDL35396.1"/>
    <property type="molecule type" value="Genomic_DNA"/>
</dbReference>
<dbReference type="AlphaFoldDB" id="A0A515D4T8"/>
<dbReference type="RefSeq" id="WP_142815055.1">
    <property type="nucleotide sequence ID" value="NZ_CP033893.1"/>
</dbReference>
<gene>
    <name evidence="5" type="ORF">EGO53_07455</name>
</gene>
<feature type="domain" description="Prepilin type IV endopeptidase peptidase" evidence="4">
    <location>
        <begin position="77"/>
        <end position="183"/>
    </location>
</feature>
<keyword evidence="3" id="KW-0812">Transmembrane</keyword>
<feature type="transmembrane region" description="Helical" evidence="3">
    <location>
        <begin position="12"/>
        <end position="30"/>
    </location>
</feature>
<organism evidence="5 6">
    <name type="scientific">Serratia liquefaciens</name>
    <dbReference type="NCBI Taxonomy" id="614"/>
    <lineage>
        <taxon>Bacteria</taxon>
        <taxon>Pseudomonadati</taxon>
        <taxon>Pseudomonadota</taxon>
        <taxon>Gammaproteobacteria</taxon>
        <taxon>Enterobacterales</taxon>
        <taxon>Yersiniaceae</taxon>
        <taxon>Serratia</taxon>
    </lineage>
</organism>
<protein>
    <submittedName>
        <fullName evidence="5">Prepilin peptidase</fullName>
    </submittedName>
</protein>
<evidence type="ECO:0000256" key="1">
    <source>
        <dbReference type="ARBA" id="ARBA00005801"/>
    </source>
</evidence>
<accession>A0A515D4T8</accession>
<reference evidence="5 6" key="1">
    <citation type="submission" date="2018-11" db="EMBL/GenBank/DDBJ databases">
        <title>The first complete genome of Serratia liquefaciens isolated from metalophyte plant revel distinctness adaptive mechanisms in an extreme habitat.</title>
        <authorList>
            <person name="Caneschi W.L."/>
            <person name="Sanchez A.B."/>
            <person name="Felestrino E.B."/>
            <person name="Assis R.A.B."/>
            <person name="Lemes C.G.C."/>
            <person name="Cordeiro I.F."/>
            <person name="Fonseca N.P."/>
            <person name="Villa M."/>
            <person name="Vieira I.T."/>
            <person name="Moraes L.A."/>
            <person name="Kamino L.H.Y."/>
            <person name="do Carmo F."/>
            <person name="Garcia C.M."/>
            <person name="Almeida N.F."/>
            <person name="Silva R.S."/>
            <person name="Ferro J.A."/>
            <person name="Ferro M.I.T."/>
            <person name="Varani A.M."/>
            <person name="Ferreira R.M."/>
            <person name="dos Santos V.L."/>
            <person name="Silva U.C."/>
            <person name="Setubal J.C."/>
            <person name="Moreira L.M."/>
        </authorList>
    </citation>
    <scope>NUCLEOTIDE SEQUENCE [LARGE SCALE GENOMIC DNA]</scope>
    <source>
        <strain evidence="5 6">FG3</strain>
    </source>
</reference>
<dbReference type="STRING" id="614.XJ20_09035"/>
<proteinExistence type="inferred from homology"/>
<evidence type="ECO:0000313" key="6">
    <source>
        <dbReference type="Proteomes" id="UP000317572"/>
    </source>
</evidence>
<evidence type="ECO:0000256" key="2">
    <source>
        <dbReference type="RuleBase" id="RU003793"/>
    </source>
</evidence>
<dbReference type="GO" id="GO:0004190">
    <property type="term" value="F:aspartic-type endopeptidase activity"/>
    <property type="evidence" value="ECO:0007669"/>
    <property type="project" value="InterPro"/>
</dbReference>
<feature type="transmembrane region" description="Helical" evidence="3">
    <location>
        <begin position="120"/>
        <end position="138"/>
    </location>
</feature>
<dbReference type="GO" id="GO:0006465">
    <property type="term" value="P:signal peptide processing"/>
    <property type="evidence" value="ECO:0007669"/>
    <property type="project" value="TreeGrafter"/>
</dbReference>
<sequence>MFNNPQGDLWFRGLFIVAMLLSAVIARWLMHSVPQEAGQRLLLLKTRTLMLIAACAGLAALPFSLSPLQRISLLPVATLLLALALIDWRHRLLPDRLTQPLLWAGLLANQQGCFTSLDEAVIGAVAGYLSLWWLNALYRLRRKTEGIGQGDFKLLAALGAWSGWSALPMLVTGAATAGLCVAIVAQLRRSTGRDAPLPFGLYLALSGWFTLLTMADMDITPFIKGNSLISAYFTPMAD</sequence>
<feature type="transmembrane region" description="Helical" evidence="3">
    <location>
        <begin position="71"/>
        <end position="88"/>
    </location>
</feature>
<keyword evidence="3" id="KW-1133">Transmembrane helix</keyword>
<evidence type="ECO:0000259" key="4">
    <source>
        <dbReference type="Pfam" id="PF01478"/>
    </source>
</evidence>
<dbReference type="PANTHER" id="PTHR30487">
    <property type="entry name" value="TYPE 4 PREPILIN-LIKE PROTEINS LEADER PEPTIDE-PROCESSING ENZYME"/>
    <property type="match status" value="1"/>
</dbReference>
<dbReference type="PRINTS" id="PR00864">
    <property type="entry name" value="PREPILNPTASE"/>
</dbReference>
<dbReference type="Pfam" id="PF01478">
    <property type="entry name" value="Peptidase_A24"/>
    <property type="match status" value="1"/>
</dbReference>
<dbReference type="Gene3D" id="1.20.120.1220">
    <property type="match status" value="1"/>
</dbReference>
<dbReference type="Proteomes" id="UP000317572">
    <property type="component" value="Chromosome"/>
</dbReference>
<feature type="transmembrane region" description="Helical" evidence="3">
    <location>
        <begin position="197"/>
        <end position="215"/>
    </location>
</feature>
<evidence type="ECO:0000256" key="3">
    <source>
        <dbReference type="SAM" id="Phobius"/>
    </source>
</evidence>
<keyword evidence="3" id="KW-0472">Membrane</keyword>
<feature type="transmembrane region" description="Helical" evidence="3">
    <location>
        <begin position="158"/>
        <end position="185"/>
    </location>
</feature>
<name>A0A515D4T8_SERLI</name>
<dbReference type="InterPro" id="IPR000045">
    <property type="entry name" value="Prepilin_IV_endopep_pep"/>
</dbReference>
<comment type="similarity">
    <text evidence="1 2">Belongs to the peptidase A24 family.</text>
</comment>
<dbReference type="PANTHER" id="PTHR30487:SF0">
    <property type="entry name" value="PREPILIN LEADER PEPTIDASE_N-METHYLTRANSFERASE-RELATED"/>
    <property type="match status" value="1"/>
</dbReference>